<evidence type="ECO:0000256" key="4">
    <source>
        <dbReference type="SAM" id="MobiDB-lite"/>
    </source>
</evidence>
<gene>
    <name evidence="6" type="ORF">M408DRAFT_330902</name>
</gene>
<keyword evidence="7" id="KW-1185">Reference proteome</keyword>
<feature type="compositionally biased region" description="Basic and acidic residues" evidence="4">
    <location>
        <begin position="1"/>
        <end position="10"/>
    </location>
</feature>
<dbReference type="GO" id="GO:0030154">
    <property type="term" value="P:cell differentiation"/>
    <property type="evidence" value="ECO:0007669"/>
    <property type="project" value="TreeGrafter"/>
</dbReference>
<name>A0A0C3B113_SERVB</name>
<evidence type="ECO:0000256" key="1">
    <source>
        <dbReference type="ARBA" id="ARBA00023125"/>
    </source>
</evidence>
<keyword evidence="1 3" id="KW-0238">DNA-binding</keyword>
<evidence type="ECO:0000256" key="2">
    <source>
        <dbReference type="ARBA" id="ARBA00023163"/>
    </source>
</evidence>
<dbReference type="PANTHER" id="PTHR10270:SF161">
    <property type="entry name" value="SEX-DETERMINING REGION Y PROTEIN"/>
    <property type="match status" value="1"/>
</dbReference>
<dbReference type="GO" id="GO:0005634">
    <property type="term" value="C:nucleus"/>
    <property type="evidence" value="ECO:0007669"/>
    <property type="project" value="UniProtKB-UniRule"/>
</dbReference>
<feature type="domain" description="HMG box" evidence="5">
    <location>
        <begin position="98"/>
        <end position="165"/>
    </location>
</feature>
<keyword evidence="2" id="KW-0804">Transcription</keyword>
<dbReference type="PROSITE" id="PS50118">
    <property type="entry name" value="HMG_BOX_2"/>
    <property type="match status" value="1"/>
</dbReference>
<dbReference type="InterPro" id="IPR036910">
    <property type="entry name" value="HMG_box_dom_sf"/>
</dbReference>
<evidence type="ECO:0000256" key="3">
    <source>
        <dbReference type="PROSITE-ProRule" id="PRU00267"/>
    </source>
</evidence>
<dbReference type="GO" id="GO:0001228">
    <property type="term" value="F:DNA-binding transcription activator activity, RNA polymerase II-specific"/>
    <property type="evidence" value="ECO:0007669"/>
    <property type="project" value="TreeGrafter"/>
</dbReference>
<reference evidence="6 7" key="1">
    <citation type="submission" date="2014-04" db="EMBL/GenBank/DDBJ databases">
        <authorList>
            <consortium name="DOE Joint Genome Institute"/>
            <person name="Kuo A."/>
            <person name="Zuccaro A."/>
            <person name="Kohler A."/>
            <person name="Nagy L.G."/>
            <person name="Floudas D."/>
            <person name="Copeland A."/>
            <person name="Barry K.W."/>
            <person name="Cichocki N."/>
            <person name="Veneault-Fourrey C."/>
            <person name="LaButti K."/>
            <person name="Lindquist E.A."/>
            <person name="Lipzen A."/>
            <person name="Lundell T."/>
            <person name="Morin E."/>
            <person name="Murat C."/>
            <person name="Sun H."/>
            <person name="Tunlid A."/>
            <person name="Henrissat B."/>
            <person name="Grigoriev I.V."/>
            <person name="Hibbett D.S."/>
            <person name="Martin F."/>
            <person name="Nordberg H.P."/>
            <person name="Cantor M.N."/>
            <person name="Hua S.X."/>
        </authorList>
    </citation>
    <scope>NUCLEOTIDE SEQUENCE [LARGE SCALE GENOMIC DNA]</scope>
    <source>
        <strain evidence="6 7">MAFF 305830</strain>
    </source>
</reference>
<dbReference type="SUPFAM" id="SSF47095">
    <property type="entry name" value="HMG-box"/>
    <property type="match status" value="1"/>
</dbReference>
<feature type="region of interest" description="Disordered" evidence="4">
    <location>
        <begin position="1"/>
        <end position="26"/>
    </location>
</feature>
<feature type="compositionally biased region" description="Low complexity" evidence="4">
    <location>
        <begin position="311"/>
        <end position="324"/>
    </location>
</feature>
<sequence length="471" mass="51578">MPASRTDSKSPRIKRREQVSPVDGGVEFDDITTNVMITNTTNTTSSVFTEEQVKLRAMIPAITPAHGPESTSSAILAALSLGSHRPNSHTRRKSDGHVNRPPNAFIVFRRAQVQNMPANVTQHQQRISNLTALFWRVLTHSEQNTWYALSDDIKKLHSILFPDYNFNPRNPDGTKKAMLPRAGLTPERLDFAWNEAQLLIQKHTVMVEHPVAPPASSTGKLPRPKPPRKGQGTRAKERREKEAAERAAAAAQATAIEAAAFDDDELSYAPERPSSGTFDSRSYFSTIEEESSAASPNDAIAWRPDFNLEGSVSSRSSPSANSWSELVGPLDSNAESVDPLDTGYAPQSGYDASQPTSAVDYNMIHYAVPYPMAPMFTSPNAQPAPMSFVSQAQKPQDAFAGVSYVPATSNGPVHAFTSYYDPHATTAAVLHPAEFMQGHSEAQYVFHDMDPTASYLDAPVYATGMPTEYVW</sequence>
<dbReference type="STRING" id="933852.A0A0C3B113"/>
<evidence type="ECO:0000259" key="5">
    <source>
        <dbReference type="PROSITE" id="PS50118"/>
    </source>
</evidence>
<feature type="region of interest" description="Disordered" evidence="4">
    <location>
        <begin position="310"/>
        <end position="335"/>
    </location>
</feature>
<protein>
    <recommendedName>
        <fullName evidence="5">HMG box domain-containing protein</fullName>
    </recommendedName>
</protein>
<dbReference type="InterPro" id="IPR009071">
    <property type="entry name" value="HMG_box_dom"/>
</dbReference>
<dbReference type="Proteomes" id="UP000054097">
    <property type="component" value="Unassembled WGS sequence"/>
</dbReference>
<evidence type="ECO:0000313" key="6">
    <source>
        <dbReference type="EMBL" id="KIM25904.1"/>
    </source>
</evidence>
<reference evidence="7" key="2">
    <citation type="submission" date="2015-01" db="EMBL/GenBank/DDBJ databases">
        <title>Evolutionary Origins and Diversification of the Mycorrhizal Mutualists.</title>
        <authorList>
            <consortium name="DOE Joint Genome Institute"/>
            <consortium name="Mycorrhizal Genomics Consortium"/>
            <person name="Kohler A."/>
            <person name="Kuo A."/>
            <person name="Nagy L.G."/>
            <person name="Floudas D."/>
            <person name="Copeland A."/>
            <person name="Barry K.W."/>
            <person name="Cichocki N."/>
            <person name="Veneault-Fourrey C."/>
            <person name="LaButti K."/>
            <person name="Lindquist E.A."/>
            <person name="Lipzen A."/>
            <person name="Lundell T."/>
            <person name="Morin E."/>
            <person name="Murat C."/>
            <person name="Riley R."/>
            <person name="Ohm R."/>
            <person name="Sun H."/>
            <person name="Tunlid A."/>
            <person name="Henrissat B."/>
            <person name="Grigoriev I.V."/>
            <person name="Hibbett D.S."/>
            <person name="Martin F."/>
        </authorList>
    </citation>
    <scope>NUCLEOTIDE SEQUENCE [LARGE SCALE GENOMIC DNA]</scope>
    <source>
        <strain evidence="7">MAFF 305830</strain>
    </source>
</reference>
<evidence type="ECO:0000313" key="7">
    <source>
        <dbReference type="Proteomes" id="UP000054097"/>
    </source>
</evidence>
<accession>A0A0C3B113</accession>
<dbReference type="GO" id="GO:0000978">
    <property type="term" value="F:RNA polymerase II cis-regulatory region sequence-specific DNA binding"/>
    <property type="evidence" value="ECO:0007669"/>
    <property type="project" value="TreeGrafter"/>
</dbReference>
<proteinExistence type="predicted"/>
<dbReference type="EMBL" id="KN824310">
    <property type="protein sequence ID" value="KIM25904.1"/>
    <property type="molecule type" value="Genomic_DNA"/>
</dbReference>
<dbReference type="PANTHER" id="PTHR10270">
    <property type="entry name" value="SOX TRANSCRIPTION FACTOR"/>
    <property type="match status" value="1"/>
</dbReference>
<dbReference type="OrthoDB" id="6247875at2759"/>
<dbReference type="HOGENOM" id="CLU_580280_0_0_1"/>
<keyword evidence="3" id="KW-0539">Nucleus</keyword>
<feature type="DNA-binding region" description="HMG box" evidence="3">
    <location>
        <begin position="98"/>
        <end position="165"/>
    </location>
</feature>
<dbReference type="Gene3D" id="1.10.30.10">
    <property type="entry name" value="High mobility group box domain"/>
    <property type="match status" value="1"/>
</dbReference>
<feature type="region of interest" description="Disordered" evidence="4">
    <location>
        <begin position="211"/>
        <end position="242"/>
    </location>
</feature>
<dbReference type="AlphaFoldDB" id="A0A0C3B113"/>
<dbReference type="InterPro" id="IPR050140">
    <property type="entry name" value="SRY-related_HMG-box_TF-like"/>
</dbReference>
<organism evidence="6 7">
    <name type="scientific">Serendipita vermifera MAFF 305830</name>
    <dbReference type="NCBI Taxonomy" id="933852"/>
    <lineage>
        <taxon>Eukaryota</taxon>
        <taxon>Fungi</taxon>
        <taxon>Dikarya</taxon>
        <taxon>Basidiomycota</taxon>
        <taxon>Agaricomycotina</taxon>
        <taxon>Agaricomycetes</taxon>
        <taxon>Sebacinales</taxon>
        <taxon>Serendipitaceae</taxon>
        <taxon>Serendipita</taxon>
    </lineage>
</organism>